<protein>
    <recommendedName>
        <fullName evidence="7">trypsin</fullName>
        <ecNumber evidence="7">3.4.21.4</ecNumber>
    </recommendedName>
</protein>
<organism evidence="10 11">
    <name type="scientific">Polyodon spathula</name>
    <name type="common">North American paddlefish</name>
    <name type="synonym">Squalus spathula</name>
    <dbReference type="NCBI Taxonomy" id="7913"/>
    <lineage>
        <taxon>Eukaryota</taxon>
        <taxon>Metazoa</taxon>
        <taxon>Chordata</taxon>
        <taxon>Craniata</taxon>
        <taxon>Vertebrata</taxon>
        <taxon>Euteleostomi</taxon>
        <taxon>Actinopterygii</taxon>
        <taxon>Chondrostei</taxon>
        <taxon>Acipenseriformes</taxon>
        <taxon>Polyodontidae</taxon>
        <taxon>Polyodon</taxon>
    </lineage>
</organism>
<dbReference type="PANTHER" id="PTHR24264:SF68">
    <property type="entry name" value="TRYPSIN-3-LIKE"/>
    <property type="match status" value="1"/>
</dbReference>
<evidence type="ECO:0000256" key="2">
    <source>
        <dbReference type="ARBA" id="ARBA00022670"/>
    </source>
</evidence>
<dbReference type="SMART" id="SM00020">
    <property type="entry name" value="Tryp_SPc"/>
    <property type="match status" value="1"/>
</dbReference>
<dbReference type="PANTHER" id="PTHR24264">
    <property type="entry name" value="TRYPSIN-RELATED"/>
    <property type="match status" value="1"/>
</dbReference>
<dbReference type="InterPro" id="IPR033116">
    <property type="entry name" value="TRYPSIN_SER"/>
</dbReference>
<name>A0ABS2Y1X0_POLSP</name>
<evidence type="ECO:0000256" key="1">
    <source>
        <dbReference type="ARBA" id="ARBA00004239"/>
    </source>
</evidence>
<evidence type="ECO:0000256" key="5">
    <source>
        <dbReference type="ARBA" id="ARBA00023157"/>
    </source>
</evidence>
<evidence type="ECO:0000256" key="7">
    <source>
        <dbReference type="ARBA" id="ARBA00038868"/>
    </source>
</evidence>
<keyword evidence="2 8" id="KW-0645">Protease</keyword>
<sequence>SAAVPSEDDERIVNGYECRPHSQPWQVYLTYSGGNRWCGGSLISEWWVVSAAHCYKPASSLEVHLGEHDTTREEGTEQRFWVSKAIAHPQYDSRNLNNDIMLIKLAQPARFTAYVQPIALPSRCATAGTPCLVSGWGNLRTDGVSYPRALQCLDQPIISDQACRNAYPHLYTDNMVCSGFMEGGKSSCQGDSGGPLVCNGQLQGIVSWGYQCAQVGHPSVYVRGDSGGPVVCDGELQGVVSWGYGCAVPDFPGVYAKVCRYNDWVTETIARN</sequence>
<comment type="subcellular location">
    <subcellularLocation>
        <location evidence="1">Secreted</location>
        <location evidence="1">Extracellular space</location>
    </subcellularLocation>
</comment>
<dbReference type="InterPro" id="IPR009003">
    <property type="entry name" value="Peptidase_S1_PA"/>
</dbReference>
<dbReference type="InterPro" id="IPR050127">
    <property type="entry name" value="Serine_Proteases_S1"/>
</dbReference>
<evidence type="ECO:0000313" key="10">
    <source>
        <dbReference type="EMBL" id="MBN3280221.1"/>
    </source>
</evidence>
<dbReference type="PROSITE" id="PS50240">
    <property type="entry name" value="TRYPSIN_DOM"/>
    <property type="match status" value="1"/>
</dbReference>
<dbReference type="SUPFAM" id="SSF50494">
    <property type="entry name" value="Trypsin-like serine proteases"/>
    <property type="match status" value="2"/>
</dbReference>
<evidence type="ECO:0000256" key="8">
    <source>
        <dbReference type="RuleBase" id="RU363034"/>
    </source>
</evidence>
<dbReference type="Gene3D" id="2.40.10.10">
    <property type="entry name" value="Trypsin-like serine proteases"/>
    <property type="match status" value="3"/>
</dbReference>
<evidence type="ECO:0000256" key="4">
    <source>
        <dbReference type="ARBA" id="ARBA00022825"/>
    </source>
</evidence>
<dbReference type="Pfam" id="PF00089">
    <property type="entry name" value="Trypsin"/>
    <property type="match status" value="1"/>
</dbReference>
<dbReference type="InterPro" id="IPR001314">
    <property type="entry name" value="Peptidase_S1A"/>
</dbReference>
<feature type="domain" description="Peptidase S1" evidence="9">
    <location>
        <begin position="12"/>
        <end position="270"/>
    </location>
</feature>
<dbReference type="Proteomes" id="UP001166093">
    <property type="component" value="Unassembled WGS sequence"/>
</dbReference>
<keyword evidence="3 8" id="KW-0378">Hydrolase</keyword>
<dbReference type="InterPro" id="IPR001254">
    <property type="entry name" value="Trypsin_dom"/>
</dbReference>
<dbReference type="PRINTS" id="PR00722">
    <property type="entry name" value="CHYMOTRYPSIN"/>
</dbReference>
<reference evidence="10" key="1">
    <citation type="journal article" date="2021" name="Cell">
        <title>Tracing the genetic footprints of vertebrate landing in non-teleost ray-finned fishes.</title>
        <authorList>
            <person name="Bi X."/>
            <person name="Wang K."/>
            <person name="Yang L."/>
            <person name="Pan H."/>
            <person name="Jiang H."/>
            <person name="Wei Q."/>
            <person name="Fang M."/>
            <person name="Yu H."/>
            <person name="Zhu C."/>
            <person name="Cai Y."/>
            <person name="He Y."/>
            <person name="Gan X."/>
            <person name="Zeng H."/>
            <person name="Yu D."/>
            <person name="Zhu Y."/>
            <person name="Jiang H."/>
            <person name="Qiu Q."/>
            <person name="Yang H."/>
            <person name="Zhang Y.E."/>
            <person name="Wang W."/>
            <person name="Zhu M."/>
            <person name="He S."/>
            <person name="Zhang G."/>
        </authorList>
    </citation>
    <scope>NUCLEOTIDE SEQUENCE</scope>
    <source>
        <strain evidence="10">Pddl_001</strain>
    </source>
</reference>
<comment type="caution">
    <text evidence="10">The sequence shown here is derived from an EMBL/GenBank/DDBJ whole genome shotgun (WGS) entry which is preliminary data.</text>
</comment>
<dbReference type="PROSITE" id="PS00134">
    <property type="entry name" value="TRYPSIN_HIS"/>
    <property type="match status" value="1"/>
</dbReference>
<evidence type="ECO:0000313" key="11">
    <source>
        <dbReference type="Proteomes" id="UP001166093"/>
    </source>
</evidence>
<dbReference type="EC" id="3.4.21.4" evidence="7"/>
<gene>
    <name evidence="10" type="primary">Try3_4</name>
    <name evidence="10" type="ORF">GTO93_0019218</name>
</gene>
<feature type="non-terminal residue" evidence="10">
    <location>
        <position position="1"/>
    </location>
</feature>
<evidence type="ECO:0000256" key="6">
    <source>
        <dbReference type="ARBA" id="ARBA00036320"/>
    </source>
</evidence>
<evidence type="ECO:0000259" key="9">
    <source>
        <dbReference type="PROSITE" id="PS50240"/>
    </source>
</evidence>
<feature type="non-terminal residue" evidence="10">
    <location>
        <position position="272"/>
    </location>
</feature>
<keyword evidence="4 8" id="KW-0720">Serine protease</keyword>
<keyword evidence="11" id="KW-1185">Reference proteome</keyword>
<dbReference type="InterPro" id="IPR043504">
    <property type="entry name" value="Peptidase_S1_PA_chymotrypsin"/>
</dbReference>
<proteinExistence type="predicted"/>
<dbReference type="EMBL" id="JAAWVQ010096936">
    <property type="protein sequence ID" value="MBN3280221.1"/>
    <property type="molecule type" value="Genomic_DNA"/>
</dbReference>
<dbReference type="InterPro" id="IPR018114">
    <property type="entry name" value="TRYPSIN_HIS"/>
</dbReference>
<accession>A0ABS2Y1X0</accession>
<comment type="catalytic activity">
    <reaction evidence="6">
        <text>Preferential cleavage: Arg-|-Xaa, Lys-|-Xaa.</text>
        <dbReference type="EC" id="3.4.21.4"/>
    </reaction>
</comment>
<keyword evidence="5" id="KW-1015">Disulfide bond</keyword>
<dbReference type="PROSITE" id="PS00135">
    <property type="entry name" value="TRYPSIN_SER"/>
    <property type="match status" value="1"/>
</dbReference>
<evidence type="ECO:0000256" key="3">
    <source>
        <dbReference type="ARBA" id="ARBA00022801"/>
    </source>
</evidence>
<dbReference type="CDD" id="cd00190">
    <property type="entry name" value="Tryp_SPc"/>
    <property type="match status" value="1"/>
</dbReference>